<dbReference type="OrthoDB" id="4847360at2759"/>
<dbReference type="Proteomes" id="UP000765509">
    <property type="component" value="Unassembled WGS sequence"/>
</dbReference>
<accession>A0A9Q3KDJ2</accession>
<reference evidence="2" key="1">
    <citation type="submission" date="2021-03" db="EMBL/GenBank/DDBJ databases">
        <title>Draft genome sequence of rust myrtle Austropuccinia psidii MF-1, a brazilian biotype.</title>
        <authorList>
            <person name="Quecine M.C."/>
            <person name="Pachon D.M.R."/>
            <person name="Bonatelli M.L."/>
            <person name="Correr F.H."/>
            <person name="Franceschini L.M."/>
            <person name="Leite T.F."/>
            <person name="Margarido G.R.A."/>
            <person name="Almeida C.A."/>
            <person name="Ferrarezi J.A."/>
            <person name="Labate C.A."/>
        </authorList>
    </citation>
    <scope>NUCLEOTIDE SEQUENCE</scope>
    <source>
        <strain evidence="2">MF-1</strain>
    </source>
</reference>
<protein>
    <recommendedName>
        <fullName evidence="4">Retrotransposon gag domain-containing protein</fullName>
    </recommendedName>
</protein>
<gene>
    <name evidence="2" type="ORF">O181_118622</name>
</gene>
<dbReference type="EMBL" id="AVOT02103837">
    <property type="protein sequence ID" value="MBW0578907.1"/>
    <property type="molecule type" value="Genomic_DNA"/>
</dbReference>
<sequence>MPVWNRPPDKNTRSQRHKAVLTPTARAPLDRTPSVHQLSANLDRGPPRKEQHPPEEVVIPQWPASRLGEAEDEEGEESEETKVAAALAGAPEVSEAPNLAHSKQPLVSRTEPNFLKVMEKMTQFMGKLTQAVAPRDTSKAPEFKTPAMMALDSFDCTKAYKLRGFIQSCQSIFHNDPEIFLFDRKKVLYSSSFLTGRSGKCIEPYLSNISNEDPSYLLNNLGLFETQLFTLFGDPNEVRKAEQELDNLRIKEGGQVSLYIAYFRSLMSRIGDWGKRPMLMCIGEAWHQDCWTSWLLTLETLIAFKNSWTSIWNWRPDTIRGRRKRVVIKRRSLQSVDPLLQAPSKFIIKEALSQEE</sequence>
<evidence type="ECO:0000313" key="2">
    <source>
        <dbReference type="EMBL" id="MBW0578907.1"/>
    </source>
</evidence>
<organism evidence="2 3">
    <name type="scientific">Austropuccinia psidii MF-1</name>
    <dbReference type="NCBI Taxonomy" id="1389203"/>
    <lineage>
        <taxon>Eukaryota</taxon>
        <taxon>Fungi</taxon>
        <taxon>Dikarya</taxon>
        <taxon>Basidiomycota</taxon>
        <taxon>Pucciniomycotina</taxon>
        <taxon>Pucciniomycetes</taxon>
        <taxon>Pucciniales</taxon>
        <taxon>Sphaerophragmiaceae</taxon>
        <taxon>Austropuccinia</taxon>
    </lineage>
</organism>
<comment type="caution">
    <text evidence="2">The sequence shown here is derived from an EMBL/GenBank/DDBJ whole genome shotgun (WGS) entry which is preliminary data.</text>
</comment>
<feature type="compositionally biased region" description="Basic and acidic residues" evidence="1">
    <location>
        <begin position="45"/>
        <end position="55"/>
    </location>
</feature>
<feature type="compositionally biased region" description="Acidic residues" evidence="1">
    <location>
        <begin position="70"/>
        <end position="79"/>
    </location>
</feature>
<proteinExistence type="predicted"/>
<evidence type="ECO:0008006" key="4">
    <source>
        <dbReference type="Google" id="ProtNLM"/>
    </source>
</evidence>
<evidence type="ECO:0000256" key="1">
    <source>
        <dbReference type="SAM" id="MobiDB-lite"/>
    </source>
</evidence>
<feature type="region of interest" description="Disordered" evidence="1">
    <location>
        <begin position="1"/>
        <end position="81"/>
    </location>
</feature>
<keyword evidence="3" id="KW-1185">Reference proteome</keyword>
<dbReference type="AlphaFoldDB" id="A0A9Q3KDJ2"/>
<name>A0A9Q3KDJ2_9BASI</name>
<evidence type="ECO:0000313" key="3">
    <source>
        <dbReference type="Proteomes" id="UP000765509"/>
    </source>
</evidence>